<dbReference type="RefSeq" id="WP_068208927.1">
    <property type="nucleotide sequence ID" value="NZ_CP013355.1"/>
</dbReference>
<protein>
    <recommendedName>
        <fullName evidence="3">Fructose 1,6-bisphosphatase</fullName>
    </recommendedName>
</protein>
<accession>A0A0X8G7C7</accession>
<dbReference type="KEGG" id="lut:Lupro_08840"/>
<dbReference type="STRING" id="1622118.Lupro_08840"/>
<dbReference type="SUPFAM" id="SSF158682">
    <property type="entry name" value="TerB-like"/>
    <property type="match status" value="1"/>
</dbReference>
<gene>
    <name evidence="1" type="ORF">Lupro_08840</name>
</gene>
<dbReference type="InterPro" id="IPR029024">
    <property type="entry name" value="TerB-like"/>
</dbReference>
<evidence type="ECO:0000313" key="1">
    <source>
        <dbReference type="EMBL" id="AMC11358.1"/>
    </source>
</evidence>
<organism evidence="1 2">
    <name type="scientific">Lutibacter profundi</name>
    <dbReference type="NCBI Taxonomy" id="1622118"/>
    <lineage>
        <taxon>Bacteria</taxon>
        <taxon>Pseudomonadati</taxon>
        <taxon>Bacteroidota</taxon>
        <taxon>Flavobacteriia</taxon>
        <taxon>Flavobacteriales</taxon>
        <taxon>Flavobacteriaceae</taxon>
        <taxon>Lutibacter</taxon>
    </lineage>
</organism>
<evidence type="ECO:0000313" key="2">
    <source>
        <dbReference type="Proteomes" id="UP000059672"/>
    </source>
</evidence>
<dbReference type="Proteomes" id="UP000059672">
    <property type="component" value="Chromosome"/>
</dbReference>
<dbReference type="EMBL" id="CP013355">
    <property type="protein sequence ID" value="AMC11358.1"/>
    <property type="molecule type" value="Genomic_DNA"/>
</dbReference>
<dbReference type="AlphaFoldDB" id="A0A0X8G7C7"/>
<proteinExistence type="predicted"/>
<dbReference type="Gene3D" id="1.10.3680.10">
    <property type="entry name" value="TerB-like"/>
    <property type="match status" value="1"/>
</dbReference>
<sequence>MTDNNLYPTNTHDQHIAHFASIVRIALIDNKIDKKERKLLEKLARRLGIDKLEFKLILKNPKKYPLKSPVSYEERLEELYDLTKMLLIDRNPTIDKISLLDRIIIGLGFHLNNVKKIRKEAIKFFLKEPDLEDFKKAIKKANPMKH</sequence>
<reference evidence="1 2" key="2">
    <citation type="journal article" date="2016" name="Int. J. Syst. Evol. Microbiol.">
        <title>Lutibacter profundi sp. nov., isolated from a deep-sea hydrothermal system on the Arctic Mid-Ocean Ridge and emended description of the genus Lutibacter.</title>
        <authorList>
            <person name="Le Moine Bauer S."/>
            <person name="Roalkvam I."/>
            <person name="Steen I.H."/>
            <person name="Dahle H."/>
        </authorList>
    </citation>
    <scope>NUCLEOTIDE SEQUENCE [LARGE SCALE GENOMIC DNA]</scope>
    <source>
        <strain evidence="1 2">LP1</strain>
    </source>
</reference>
<name>A0A0X8G7C7_9FLAO</name>
<keyword evidence="2" id="KW-1185">Reference proteome</keyword>
<evidence type="ECO:0008006" key="3">
    <source>
        <dbReference type="Google" id="ProtNLM"/>
    </source>
</evidence>
<reference evidence="2" key="1">
    <citation type="submission" date="2015-12" db="EMBL/GenBank/DDBJ databases">
        <title>Complete genome sequence of Lutibacter profundus strain LP1.</title>
        <authorList>
            <person name="Wissuwa J."/>
            <person name="Le Moine Bauer S."/>
            <person name="Stokke R."/>
            <person name="Dahle H."/>
            <person name="Steen I.H."/>
        </authorList>
    </citation>
    <scope>NUCLEOTIDE SEQUENCE [LARGE SCALE GENOMIC DNA]</scope>
    <source>
        <strain evidence="2">LP1</strain>
    </source>
</reference>
<dbReference type="OrthoDB" id="981083at2"/>